<evidence type="ECO:0000256" key="3">
    <source>
        <dbReference type="ARBA" id="ARBA00023237"/>
    </source>
</evidence>
<dbReference type="Gene3D" id="2.60.40.1120">
    <property type="entry name" value="Carboxypeptidase-like, regulatory domain"/>
    <property type="match status" value="1"/>
</dbReference>
<dbReference type="OrthoDB" id="972646at2"/>
<dbReference type="Gene3D" id="2.40.170.20">
    <property type="entry name" value="TonB-dependent receptor, beta-barrel domain"/>
    <property type="match status" value="1"/>
</dbReference>
<evidence type="ECO:0000259" key="4">
    <source>
        <dbReference type="Pfam" id="PF14905"/>
    </source>
</evidence>
<dbReference type="PANTHER" id="PTHR40980">
    <property type="entry name" value="PLUG DOMAIN-CONTAINING PROTEIN"/>
    <property type="match status" value="1"/>
</dbReference>
<comment type="subcellular location">
    <subcellularLocation>
        <location evidence="1">Cell outer membrane</location>
    </subcellularLocation>
</comment>
<sequence>MKTLTGVVLLFSFVSQGFTQGIIQGKVHDAQAKEMSFANVLLWNKPDSSMVKGVVSDESGNYIFTEIPKGEYYVEVHILGYAKTHSPVFSFLGTEKNNLATIILVQEDQNLEEVTVVATRPFFELEQGKMVVNVANSISAAGLSVIDVLDRSPGVMVNRQSNSLSVLGKNGVVILMNGHRFRMPMEAAYQMLAGLNSSDVEKIEIITVPPANYDADGDAGFINIVMKKDNDMIGTNGILTIGQGYGSGYNGNMSFSLNHQGPKFSWFGILSATYVDQVQEWEAFRGNNNGFEDISIETTTDRFATRKAINYQAGFDYKLTTNTILSGLVSGYNNRWDMTAPNVTKSNYSISPDTLFRMTTVEINKWSHIMGNINLQHTFQNGQVISTNVDYLTYKNSNPSWYTIMNYDESDDLIGSQEFRVSKDTPIDLWVTDLNHSMKMGKSVSVESGLRATFSKFTNTVVFEEKLGSDWLIDPKFTNDGLLNEDILAAFSTAKIDFDEKTTLNAGVRYENTKTNLTTVSGEKIVDRHYGDFFPTAFLSRKINADNLVQVSYGRRITRPTFNQMAPFVFFSDPFSFFAGNENILPTYTNTFKTDYSYKSMLFFVQYSRDKNVIASFQPTLDEESNTVFLRTENLDQRQTVAMMVAFPLKITSWWETQNNFTANYQRVNSELNGEIYEVDQKGIQVVLTNTFTLPKKYTIELMGNYNSPTINGYFNWLSRGFVNLGIQKDFEKSGVLRISCNDIFETSQLRWRSFEGADLEFSGRLKFEKRVFMATYTYKFGNNKIQGTRKRKVGSQEEQRRVTN</sequence>
<protein>
    <submittedName>
        <fullName evidence="5">Outer membrane receptor proteins, mostly Fe transport</fullName>
    </submittedName>
</protein>
<evidence type="ECO:0000256" key="1">
    <source>
        <dbReference type="ARBA" id="ARBA00004442"/>
    </source>
</evidence>
<feature type="domain" description="Outer membrane protein beta-barrel" evidence="4">
    <location>
        <begin position="377"/>
        <end position="779"/>
    </location>
</feature>
<keyword evidence="3" id="KW-0998">Cell outer membrane</keyword>
<dbReference type="SUPFAM" id="SSF49464">
    <property type="entry name" value="Carboxypeptidase regulatory domain-like"/>
    <property type="match status" value="1"/>
</dbReference>
<dbReference type="InterPro" id="IPR037066">
    <property type="entry name" value="Plug_dom_sf"/>
</dbReference>
<name>A0A1W2H0U0_9BACT</name>
<keyword evidence="6" id="KW-1185">Reference proteome</keyword>
<keyword evidence="2" id="KW-0472">Membrane</keyword>
<proteinExistence type="predicted"/>
<evidence type="ECO:0000313" key="5">
    <source>
        <dbReference type="EMBL" id="SMD42248.1"/>
    </source>
</evidence>
<dbReference type="Pfam" id="PF13715">
    <property type="entry name" value="CarbopepD_reg_2"/>
    <property type="match status" value="1"/>
</dbReference>
<evidence type="ECO:0000313" key="6">
    <source>
        <dbReference type="Proteomes" id="UP000192333"/>
    </source>
</evidence>
<dbReference type="InterPro" id="IPR041700">
    <property type="entry name" value="OMP_b-brl_3"/>
</dbReference>
<dbReference type="RefSeq" id="WP_084119077.1">
    <property type="nucleotide sequence ID" value="NZ_LT838813.1"/>
</dbReference>
<evidence type="ECO:0000256" key="2">
    <source>
        <dbReference type="ARBA" id="ARBA00023136"/>
    </source>
</evidence>
<dbReference type="PANTHER" id="PTHR40980:SF4">
    <property type="entry name" value="TONB-DEPENDENT RECEPTOR-LIKE BETA-BARREL DOMAIN-CONTAINING PROTEIN"/>
    <property type="match status" value="1"/>
</dbReference>
<reference evidence="6" key="1">
    <citation type="submission" date="2017-04" db="EMBL/GenBank/DDBJ databases">
        <authorList>
            <person name="Varghese N."/>
            <person name="Submissions S."/>
        </authorList>
    </citation>
    <scope>NUCLEOTIDE SEQUENCE [LARGE SCALE GENOMIC DNA]</scope>
    <source>
        <strain evidence="6">DSM 16537</strain>
    </source>
</reference>
<keyword evidence="5" id="KW-0675">Receptor</keyword>
<dbReference type="InterPro" id="IPR008969">
    <property type="entry name" value="CarboxyPept-like_regulatory"/>
</dbReference>
<dbReference type="GO" id="GO:0009279">
    <property type="term" value="C:cell outer membrane"/>
    <property type="evidence" value="ECO:0007669"/>
    <property type="project" value="UniProtKB-SubCell"/>
</dbReference>
<dbReference type="EMBL" id="LT838813">
    <property type="protein sequence ID" value="SMD42248.1"/>
    <property type="molecule type" value="Genomic_DNA"/>
</dbReference>
<organism evidence="5 6">
    <name type="scientific">Aquiflexum balticum DSM 16537</name>
    <dbReference type="NCBI Taxonomy" id="758820"/>
    <lineage>
        <taxon>Bacteria</taxon>
        <taxon>Pseudomonadati</taxon>
        <taxon>Bacteroidota</taxon>
        <taxon>Cytophagia</taxon>
        <taxon>Cytophagales</taxon>
        <taxon>Cyclobacteriaceae</taxon>
        <taxon>Aquiflexum</taxon>
    </lineage>
</organism>
<dbReference type="InterPro" id="IPR036942">
    <property type="entry name" value="Beta-barrel_TonB_sf"/>
</dbReference>
<dbReference type="Pfam" id="PF14905">
    <property type="entry name" value="OMP_b-brl_3"/>
    <property type="match status" value="1"/>
</dbReference>
<gene>
    <name evidence="5" type="ORF">SAMN00777080_0789</name>
</gene>
<dbReference type="STRING" id="758820.SAMN00777080_0789"/>
<dbReference type="AlphaFoldDB" id="A0A1W2H0U0"/>
<dbReference type="SUPFAM" id="SSF56935">
    <property type="entry name" value="Porins"/>
    <property type="match status" value="1"/>
</dbReference>
<accession>A0A1W2H0U0</accession>
<dbReference type="Gene3D" id="2.170.130.10">
    <property type="entry name" value="TonB-dependent receptor, plug domain"/>
    <property type="match status" value="1"/>
</dbReference>
<dbReference type="Proteomes" id="UP000192333">
    <property type="component" value="Chromosome I"/>
</dbReference>